<dbReference type="PANTHER" id="PTHR31120:SF7">
    <property type="entry name" value="METALLOPROTEASE TIKI1"/>
    <property type="match status" value="1"/>
</dbReference>
<proteinExistence type="inferred from homology"/>
<comment type="similarity">
    <text evidence="1">Belongs to the TIKI family.</text>
</comment>
<name>A0A7J7VA75_RHIFE</name>
<comment type="function">
    <text evidence="1">Metalloprotease that acts as a negative regulator of the Wnt signaling pathway by mediating the cleavage of the N-terminal residues of a subset of Wnt proteins. Following cleavage, Wnt proteins become oxidized and form large disulfide-bond oligomers, leading to their inactivation.</text>
</comment>
<keyword evidence="1" id="KW-0482">Metalloprotease</keyword>
<keyword evidence="1" id="KW-0879">Wnt signaling pathway</keyword>
<evidence type="ECO:0000313" key="2">
    <source>
        <dbReference type="EMBL" id="KAF6321866.1"/>
    </source>
</evidence>
<keyword evidence="1" id="KW-1003">Cell membrane</keyword>
<evidence type="ECO:0000256" key="1">
    <source>
        <dbReference type="RuleBase" id="RU369069"/>
    </source>
</evidence>
<keyword evidence="1" id="KW-0472">Membrane</keyword>
<reference evidence="2 3" key="1">
    <citation type="journal article" date="2020" name="Nature">
        <title>Six reference-quality genomes reveal evolution of bat adaptations.</title>
        <authorList>
            <person name="Jebb D."/>
            <person name="Huang Z."/>
            <person name="Pippel M."/>
            <person name="Hughes G.M."/>
            <person name="Lavrichenko K."/>
            <person name="Devanna P."/>
            <person name="Winkler S."/>
            <person name="Jermiin L.S."/>
            <person name="Skirmuntt E.C."/>
            <person name="Katzourakis A."/>
            <person name="Burkitt-Gray L."/>
            <person name="Ray D.A."/>
            <person name="Sullivan K.A.M."/>
            <person name="Roscito J.G."/>
            <person name="Kirilenko B.M."/>
            <person name="Davalos L.M."/>
            <person name="Corthals A.P."/>
            <person name="Power M.L."/>
            <person name="Jones G."/>
            <person name="Ransome R.D."/>
            <person name="Dechmann D.K.N."/>
            <person name="Locatelli A.G."/>
            <person name="Puechmaille S.J."/>
            <person name="Fedrigo O."/>
            <person name="Jarvis E.D."/>
            <person name="Hiller M."/>
            <person name="Vernes S.C."/>
            <person name="Myers E.W."/>
            <person name="Teeling E.C."/>
        </authorList>
    </citation>
    <scope>NUCLEOTIDE SEQUENCE [LARGE SCALE GENOMIC DNA]</scope>
    <source>
        <strain evidence="2">MRhiFer1</strain>
        <tissue evidence="2">Lung</tissue>
    </source>
</reference>
<keyword evidence="1" id="KW-0732">Signal</keyword>
<keyword evidence="1" id="KW-0378">Hydrolase</keyword>
<comment type="subcellular location">
    <subcellularLocation>
        <location evidence="1">Cell membrane</location>
        <topology evidence="1">Single-pass type I membrane protein</topology>
    </subcellularLocation>
</comment>
<gene>
    <name evidence="2" type="ORF">mRhiFer1_017465</name>
</gene>
<accession>A0A7J7VA75</accession>
<comment type="caution">
    <text evidence="2">The sequence shown here is derived from an EMBL/GenBank/DDBJ whole genome shotgun (WGS) entry which is preliminary data.</text>
</comment>
<organism evidence="2 3">
    <name type="scientific">Rhinolophus ferrumequinum</name>
    <name type="common">Greater horseshoe bat</name>
    <dbReference type="NCBI Taxonomy" id="59479"/>
    <lineage>
        <taxon>Eukaryota</taxon>
        <taxon>Metazoa</taxon>
        <taxon>Chordata</taxon>
        <taxon>Craniata</taxon>
        <taxon>Vertebrata</taxon>
        <taxon>Euteleostomi</taxon>
        <taxon>Mammalia</taxon>
        <taxon>Eutheria</taxon>
        <taxon>Laurasiatheria</taxon>
        <taxon>Chiroptera</taxon>
        <taxon>Yinpterochiroptera</taxon>
        <taxon>Rhinolophoidea</taxon>
        <taxon>Rhinolophidae</taxon>
        <taxon>Rhinolophinae</taxon>
        <taxon>Rhinolophus</taxon>
    </lineage>
</organism>
<comment type="cofactor">
    <cofactor evidence="1">
        <name>Mn(2+)</name>
        <dbReference type="ChEBI" id="CHEBI:29035"/>
    </cofactor>
    <cofactor evidence="1">
        <name>Co(2+)</name>
        <dbReference type="ChEBI" id="CHEBI:48828"/>
    </cofactor>
    <text evidence="1">Divalent metal cations. Mn(2+) or Co(2+).</text>
</comment>
<sequence length="187" mass="20935">MLLQGENLQYVLPTDIYCHHLEDVKLMMPSWMIPDQCDKGLYADYLFNAVAGNWAHTRPRWVMLTVHSLTRMDIKSRGVPVLDLHCPGDRAAEETDWGGGKGGRAEPSNEWAELFTGHLCFEPDPPAAAEPAIGSLQISYTMEDLIKHSNCGDLSSVIFSHDSSQVRAFVLCPAQHAFKYKKKDITC</sequence>
<evidence type="ECO:0000313" key="3">
    <source>
        <dbReference type="Proteomes" id="UP000585614"/>
    </source>
</evidence>
<dbReference type="AlphaFoldDB" id="A0A7J7VA75"/>
<dbReference type="GO" id="GO:0046872">
    <property type="term" value="F:metal ion binding"/>
    <property type="evidence" value="ECO:0007669"/>
    <property type="project" value="UniProtKB-UniRule"/>
</dbReference>
<dbReference type="GO" id="GO:0030178">
    <property type="term" value="P:negative regulation of Wnt signaling pathway"/>
    <property type="evidence" value="ECO:0007669"/>
    <property type="project" value="UniProtKB-UniRule"/>
</dbReference>
<dbReference type="PANTHER" id="PTHR31120">
    <property type="entry name" value="METALLOPROTEASE TIKI"/>
    <property type="match status" value="1"/>
</dbReference>
<keyword evidence="1" id="KW-0645">Protease</keyword>
<protein>
    <recommendedName>
        <fullName evidence="1">Metalloprotease TIKI</fullName>
        <ecNumber evidence="1">3.4.-.-</ecNumber>
    </recommendedName>
    <alternativeName>
        <fullName evidence="1">TRAB domain-containing protein 2</fullName>
    </alternativeName>
</protein>
<dbReference type="GO" id="GO:0005886">
    <property type="term" value="C:plasma membrane"/>
    <property type="evidence" value="ECO:0007669"/>
    <property type="project" value="UniProtKB-SubCell"/>
</dbReference>
<dbReference type="EMBL" id="JACAGC010000014">
    <property type="protein sequence ID" value="KAF6321866.1"/>
    <property type="molecule type" value="Genomic_DNA"/>
</dbReference>
<dbReference type="EC" id="3.4.-.-" evidence="1"/>
<keyword evidence="1" id="KW-0479">Metal-binding</keyword>
<dbReference type="GO" id="GO:0006508">
    <property type="term" value="P:proteolysis"/>
    <property type="evidence" value="ECO:0007669"/>
    <property type="project" value="UniProtKB-KW"/>
</dbReference>
<dbReference type="Proteomes" id="UP000585614">
    <property type="component" value="Unassembled WGS sequence"/>
</dbReference>
<dbReference type="InterPro" id="IPR040230">
    <property type="entry name" value="TIKI1/2-like"/>
</dbReference>
<dbReference type="GO" id="GO:0016055">
    <property type="term" value="P:Wnt signaling pathway"/>
    <property type="evidence" value="ECO:0007669"/>
    <property type="project" value="UniProtKB-KW"/>
</dbReference>
<dbReference type="GO" id="GO:0004222">
    <property type="term" value="F:metalloendopeptidase activity"/>
    <property type="evidence" value="ECO:0007669"/>
    <property type="project" value="UniProtKB-UniRule"/>
</dbReference>